<sequence>MREVVVVAVDGDEGWESWQTEATEKRVRVVARWQWTWRWKMRGQLARGWHLSSCGGGGGVVSIAGGGGTRGRWRTSGWGERWRTALRLANTCCSRRARECEVSVQKRDVSGSLAITSRPRRRGLRHCRWWQHTWMRRMCGQGCDGRGGAVRRGACVGGFSCGASEAATPSATACC</sequence>
<evidence type="ECO:0000313" key="2">
    <source>
        <dbReference type="Proteomes" id="UP001207468"/>
    </source>
</evidence>
<organism evidence="1 2">
    <name type="scientific">Russula earlei</name>
    <dbReference type="NCBI Taxonomy" id="71964"/>
    <lineage>
        <taxon>Eukaryota</taxon>
        <taxon>Fungi</taxon>
        <taxon>Dikarya</taxon>
        <taxon>Basidiomycota</taxon>
        <taxon>Agaricomycotina</taxon>
        <taxon>Agaricomycetes</taxon>
        <taxon>Russulales</taxon>
        <taxon>Russulaceae</taxon>
        <taxon>Russula</taxon>
    </lineage>
</organism>
<keyword evidence="2" id="KW-1185">Reference proteome</keyword>
<dbReference type="EMBL" id="JAGFNK010000042">
    <property type="protein sequence ID" value="KAI9510482.1"/>
    <property type="molecule type" value="Genomic_DNA"/>
</dbReference>
<name>A0ACC0UI08_9AGAM</name>
<accession>A0ACC0UI08</accession>
<dbReference type="Proteomes" id="UP001207468">
    <property type="component" value="Unassembled WGS sequence"/>
</dbReference>
<gene>
    <name evidence="1" type="ORF">F5148DRAFT_584264</name>
</gene>
<proteinExistence type="predicted"/>
<comment type="caution">
    <text evidence="1">The sequence shown here is derived from an EMBL/GenBank/DDBJ whole genome shotgun (WGS) entry which is preliminary data.</text>
</comment>
<evidence type="ECO:0000313" key="1">
    <source>
        <dbReference type="EMBL" id="KAI9510482.1"/>
    </source>
</evidence>
<reference evidence="1" key="1">
    <citation type="submission" date="2021-03" db="EMBL/GenBank/DDBJ databases">
        <title>Evolutionary priming and transition to the ectomycorrhizal habit in an iconic lineage of mushroom-forming fungi: is preadaptation a requirement?</title>
        <authorList>
            <consortium name="DOE Joint Genome Institute"/>
            <person name="Looney B.P."/>
            <person name="Miyauchi S."/>
            <person name="Morin E."/>
            <person name="Drula E."/>
            <person name="Courty P.E."/>
            <person name="Chicoki N."/>
            <person name="Fauchery L."/>
            <person name="Kohler A."/>
            <person name="Kuo A."/>
            <person name="LaButti K."/>
            <person name="Pangilinan J."/>
            <person name="Lipzen A."/>
            <person name="Riley R."/>
            <person name="Andreopoulos W."/>
            <person name="He G."/>
            <person name="Johnson J."/>
            <person name="Barry K.W."/>
            <person name="Grigoriev I.V."/>
            <person name="Nagy L."/>
            <person name="Hibbett D."/>
            <person name="Henrissat B."/>
            <person name="Matheny P.B."/>
            <person name="Labbe J."/>
            <person name="Martin A.F."/>
        </authorList>
    </citation>
    <scope>NUCLEOTIDE SEQUENCE</scope>
    <source>
        <strain evidence="1">BPL698</strain>
    </source>
</reference>
<protein>
    <submittedName>
        <fullName evidence="1">Uncharacterized protein</fullName>
    </submittedName>
</protein>